<dbReference type="PANTHER" id="PTHR43042">
    <property type="entry name" value="SAM-DEPENDENT METHYLTRANSFERASE"/>
    <property type="match status" value="1"/>
</dbReference>
<evidence type="ECO:0000313" key="6">
    <source>
        <dbReference type="Proteomes" id="UP000050417"/>
    </source>
</evidence>
<evidence type="ECO:0000259" key="4">
    <source>
        <dbReference type="Pfam" id="PF10672"/>
    </source>
</evidence>
<evidence type="ECO:0000313" key="5">
    <source>
        <dbReference type="EMBL" id="KPL78256.1"/>
    </source>
</evidence>
<keyword evidence="2 5" id="KW-0808">Transferase</keyword>
<dbReference type="EMBL" id="LGCL01000019">
    <property type="protein sequence ID" value="KPL78256.1"/>
    <property type="molecule type" value="Genomic_DNA"/>
</dbReference>
<dbReference type="GO" id="GO:0032259">
    <property type="term" value="P:methylation"/>
    <property type="evidence" value="ECO:0007669"/>
    <property type="project" value="UniProtKB-KW"/>
</dbReference>
<dbReference type="Proteomes" id="UP000050417">
    <property type="component" value="Unassembled WGS sequence"/>
</dbReference>
<dbReference type="CDD" id="cd02440">
    <property type="entry name" value="AdoMet_MTases"/>
    <property type="match status" value="1"/>
</dbReference>
<dbReference type="RefSeq" id="WP_075062312.1">
    <property type="nucleotide sequence ID" value="NZ_LGCL01000019.1"/>
</dbReference>
<reference evidence="5 6" key="1">
    <citation type="submission" date="2015-07" db="EMBL/GenBank/DDBJ databases">
        <title>Genome sequence of Ornatilinea apprima DSM 23815.</title>
        <authorList>
            <person name="Hemp J."/>
            <person name="Ward L.M."/>
            <person name="Pace L.A."/>
            <person name="Fischer W.W."/>
        </authorList>
    </citation>
    <scope>NUCLEOTIDE SEQUENCE [LARGE SCALE GENOMIC DNA]</scope>
    <source>
        <strain evidence="5 6">P3M-1</strain>
    </source>
</reference>
<keyword evidence="1 5" id="KW-0489">Methyltransferase</keyword>
<feature type="domain" description="S-adenosylmethionine-dependent methyltransferase" evidence="4">
    <location>
        <begin position="79"/>
        <end position="213"/>
    </location>
</feature>
<dbReference type="Gene3D" id="3.40.50.150">
    <property type="entry name" value="Vaccinia Virus protein VP39"/>
    <property type="match status" value="1"/>
</dbReference>
<name>A0A0P6Y931_9CHLR</name>
<protein>
    <submittedName>
        <fullName evidence="5">SAM-dependent methyltransferase</fullName>
    </submittedName>
</protein>
<dbReference type="InterPro" id="IPR013780">
    <property type="entry name" value="Glyco_hydro_b"/>
</dbReference>
<dbReference type="InterPro" id="IPR029063">
    <property type="entry name" value="SAM-dependent_MTases_sf"/>
</dbReference>
<keyword evidence="3" id="KW-0949">S-adenosyl-L-methionine</keyword>
<dbReference type="GO" id="GO:0008168">
    <property type="term" value="F:methyltransferase activity"/>
    <property type="evidence" value="ECO:0007669"/>
    <property type="project" value="UniProtKB-KW"/>
</dbReference>
<dbReference type="InterPro" id="IPR019614">
    <property type="entry name" value="SAM-dep_methyl-trfase"/>
</dbReference>
<dbReference type="PANTHER" id="PTHR43042:SF2">
    <property type="entry name" value="SAM-DEPENDENT METHYLTRANSFERASE"/>
    <property type="match status" value="1"/>
</dbReference>
<dbReference type="STRING" id="1134406.ADN00_07240"/>
<accession>A0A0P6Y931</accession>
<dbReference type="AlphaFoldDB" id="A0A0P6Y931"/>
<dbReference type="OrthoDB" id="9805492at2"/>
<organism evidence="5 6">
    <name type="scientific">Ornatilinea apprima</name>
    <dbReference type="NCBI Taxonomy" id="1134406"/>
    <lineage>
        <taxon>Bacteria</taxon>
        <taxon>Bacillati</taxon>
        <taxon>Chloroflexota</taxon>
        <taxon>Anaerolineae</taxon>
        <taxon>Anaerolineales</taxon>
        <taxon>Anaerolineaceae</taxon>
        <taxon>Ornatilinea</taxon>
    </lineage>
</organism>
<evidence type="ECO:0000256" key="1">
    <source>
        <dbReference type="ARBA" id="ARBA00022603"/>
    </source>
</evidence>
<dbReference type="SUPFAM" id="SSF53335">
    <property type="entry name" value="S-adenosyl-L-methionine-dependent methyltransferases"/>
    <property type="match status" value="1"/>
</dbReference>
<gene>
    <name evidence="5" type="ORF">ADN00_07240</name>
</gene>
<sequence>MKPVIEICASPDWRSYELLDSGDGMKLERFGKVVLARPEAEAIWKKALPEKAWEQADGLFISTGEEHGGHWKALKNLPERWQVDYKGLKCWAQLSGSRHLGLFPEQASQWDWVEDQIKAARRPVRVLNLFGYTGMATLSAARAGADVTHVDASRKAILWAKENQTLSGLEHFPVRWLVDDALKFVQREARRGSAYEGLILDPPKFGRGPKGEVWEFYKLIPELLAACQQVMSKEALFVVLTAYSVKASALTLHYAVDEMMKAWEGQTSAGEVVLEEKSAGRLLSTAMFARWRNNSYKEGR</sequence>
<dbReference type="PATRIC" id="fig|1134406.4.peg.3268"/>
<proteinExistence type="predicted"/>
<evidence type="ECO:0000256" key="2">
    <source>
        <dbReference type="ARBA" id="ARBA00022679"/>
    </source>
</evidence>
<keyword evidence="6" id="KW-1185">Reference proteome</keyword>
<comment type="caution">
    <text evidence="5">The sequence shown here is derived from an EMBL/GenBank/DDBJ whole genome shotgun (WGS) entry which is preliminary data.</text>
</comment>
<evidence type="ECO:0000256" key="3">
    <source>
        <dbReference type="ARBA" id="ARBA00022691"/>
    </source>
</evidence>
<dbReference type="Gene3D" id="2.60.40.1180">
    <property type="entry name" value="Golgi alpha-mannosidase II"/>
    <property type="match status" value="1"/>
</dbReference>
<dbReference type="Pfam" id="PF10672">
    <property type="entry name" value="Methyltrans_SAM"/>
    <property type="match status" value="1"/>
</dbReference>